<evidence type="ECO:0000313" key="1">
    <source>
        <dbReference type="EMBL" id="KAA1117212.1"/>
    </source>
</evidence>
<accession>A0A5B0QV90</accession>
<proteinExistence type="predicted"/>
<evidence type="ECO:0000313" key="2">
    <source>
        <dbReference type="Proteomes" id="UP000325313"/>
    </source>
</evidence>
<dbReference type="Proteomes" id="UP000325313">
    <property type="component" value="Unassembled WGS sequence"/>
</dbReference>
<name>A0A5B0QV90_PUCGR</name>
<reference evidence="1 2" key="1">
    <citation type="submission" date="2019-05" db="EMBL/GenBank/DDBJ databases">
        <title>Emergence of the Ug99 lineage of the wheat stem rust pathogen through somatic hybridization.</title>
        <authorList>
            <person name="Li F."/>
            <person name="Upadhyaya N.M."/>
            <person name="Sperschneider J."/>
            <person name="Matny O."/>
            <person name="Nguyen-Phuc H."/>
            <person name="Mago R."/>
            <person name="Raley C."/>
            <person name="Miller M.E."/>
            <person name="Silverstein K.A.T."/>
            <person name="Henningsen E."/>
            <person name="Hirsch C.D."/>
            <person name="Visser B."/>
            <person name="Pretorius Z.A."/>
            <person name="Steffenson B.J."/>
            <person name="Schwessinger B."/>
            <person name="Dodds P.N."/>
            <person name="Figueroa M."/>
        </authorList>
    </citation>
    <scope>NUCLEOTIDE SEQUENCE [LARGE SCALE GENOMIC DNA]</scope>
    <source>
        <strain evidence="1 2">Ug99</strain>
    </source>
</reference>
<dbReference type="EMBL" id="VDEP01000270">
    <property type="protein sequence ID" value="KAA1117212.1"/>
    <property type="molecule type" value="Genomic_DNA"/>
</dbReference>
<gene>
    <name evidence="1" type="ORF">PGTUg99_037044</name>
</gene>
<organism evidence="1 2">
    <name type="scientific">Puccinia graminis f. sp. tritici</name>
    <dbReference type="NCBI Taxonomy" id="56615"/>
    <lineage>
        <taxon>Eukaryota</taxon>
        <taxon>Fungi</taxon>
        <taxon>Dikarya</taxon>
        <taxon>Basidiomycota</taxon>
        <taxon>Pucciniomycotina</taxon>
        <taxon>Pucciniomycetes</taxon>
        <taxon>Pucciniales</taxon>
        <taxon>Pucciniaceae</taxon>
        <taxon>Puccinia</taxon>
    </lineage>
</organism>
<protein>
    <submittedName>
        <fullName evidence="1">Uncharacterized protein</fullName>
    </submittedName>
</protein>
<sequence length="92" mass="10548">MTTHPPLIISSHQHSEQTSSIIQTQPTLLIDLSVSTLIRIDQHFKKPVKGSCRLIFKNLLPIYVSEHNRPASYALYSPQHDSHTIQTWFTRA</sequence>
<comment type="caution">
    <text evidence="1">The sequence shown here is derived from an EMBL/GenBank/DDBJ whole genome shotgun (WGS) entry which is preliminary data.</text>
</comment>
<dbReference type="AlphaFoldDB" id="A0A5B0QV90"/>